<protein>
    <recommendedName>
        <fullName evidence="3">BTB domain-containing protein</fullName>
    </recommendedName>
</protein>
<reference evidence="4 5" key="1">
    <citation type="submission" date="2024-04" db="EMBL/GenBank/DDBJ databases">
        <authorList>
            <consortium name="Genoscope - CEA"/>
            <person name="William W."/>
        </authorList>
    </citation>
    <scope>NUCLEOTIDE SEQUENCE [LARGE SCALE GENOMIC DNA]</scope>
</reference>
<gene>
    <name evidence="4" type="ORF">GSLYS_00014501001</name>
</gene>
<evidence type="ECO:0000256" key="2">
    <source>
        <dbReference type="ARBA" id="ARBA00022737"/>
    </source>
</evidence>
<evidence type="ECO:0000313" key="5">
    <source>
        <dbReference type="Proteomes" id="UP001497497"/>
    </source>
</evidence>
<dbReference type="Proteomes" id="UP001497497">
    <property type="component" value="Unassembled WGS sequence"/>
</dbReference>
<dbReference type="InterPro" id="IPR015915">
    <property type="entry name" value="Kelch-typ_b-propeller"/>
</dbReference>
<dbReference type="Pfam" id="PF01344">
    <property type="entry name" value="Kelch_1"/>
    <property type="match status" value="1"/>
</dbReference>
<dbReference type="PANTHER" id="PTHR24412:SF441">
    <property type="entry name" value="KELCH-LIKE PROTEIN 28"/>
    <property type="match status" value="1"/>
</dbReference>
<dbReference type="InterPro" id="IPR011043">
    <property type="entry name" value="Gal_Oxase/kelch_b-propeller"/>
</dbReference>
<evidence type="ECO:0000313" key="4">
    <source>
        <dbReference type="EMBL" id="CAL1540852.1"/>
    </source>
</evidence>
<keyword evidence="1" id="KW-0880">Kelch repeat</keyword>
<dbReference type="InterPro" id="IPR011705">
    <property type="entry name" value="BACK"/>
</dbReference>
<dbReference type="PIRSF" id="PIRSF037037">
    <property type="entry name" value="Kelch-like_protein_gigaxonin"/>
    <property type="match status" value="1"/>
</dbReference>
<sequence length="588" mass="65584">MSIKPDLVLDTASPGYSRRLLENLASLWTDASFCDVTLLIGKKKFQAHRNILAAASPFFKAMFLSGMEEQSRSEIELHEMSSDIFNTLITFMYTGFVKVDVDTCQDLLAMADMLGVDDVVDICSHFLIENISPFNCIGIFAFADAHNLLSMKRQAELYLEKNFVQAAKGDEFTQLELPLVLGILGSERLHIETESQVLEAAVDWILHDLPTRRKYLLQLLNQVRINLVSHKHLFQIIDACNDHGVKITLTKYASKADGAKTLNAHGLYIPVASINTATWPRHNAKKYIYVTGGFARNKTTFVSNISTLDSVERYDVFAQKWQTFNGMQQARSSHGLAVLDRKIIVAGGEDASLISDFVECFDPDENFWTPMPSMIQPRYGLGLVSLNGYLYAIGGYVGSEIGGSVEKYDPVERIWLEVDKMPNPRFSMATVEYEGLIYVVGGLSEHYTESDAVESYNPITREWCPLARLKYPRAYHGLVASDGYLYAVGGFNEYKGSLSSVEKYSIKENKWTSVSSMGISRAGSGVAMVDGKIYVFGGRSQDVEMAGTNGFCASVTLDSVECYDPQKDVWTNLPRMAFERCETVAIVL</sequence>
<dbReference type="Gene3D" id="1.25.40.420">
    <property type="match status" value="1"/>
</dbReference>
<keyword evidence="5" id="KW-1185">Reference proteome</keyword>
<dbReference type="SMART" id="SM00612">
    <property type="entry name" value="Kelch"/>
    <property type="match status" value="6"/>
</dbReference>
<name>A0AAV2I2I5_LYMST</name>
<dbReference type="PROSITE" id="PS50097">
    <property type="entry name" value="BTB"/>
    <property type="match status" value="1"/>
</dbReference>
<dbReference type="Gene3D" id="2.120.10.80">
    <property type="entry name" value="Kelch-type beta propeller"/>
    <property type="match status" value="2"/>
</dbReference>
<dbReference type="Pfam" id="PF00651">
    <property type="entry name" value="BTB"/>
    <property type="match status" value="1"/>
</dbReference>
<evidence type="ECO:0000256" key="1">
    <source>
        <dbReference type="ARBA" id="ARBA00022441"/>
    </source>
</evidence>
<accession>A0AAV2I2I5</accession>
<dbReference type="AlphaFoldDB" id="A0AAV2I2I5"/>
<dbReference type="SMART" id="SM00225">
    <property type="entry name" value="BTB"/>
    <property type="match status" value="1"/>
</dbReference>
<dbReference type="SUPFAM" id="SSF54695">
    <property type="entry name" value="POZ domain"/>
    <property type="match status" value="1"/>
</dbReference>
<dbReference type="InterPro" id="IPR000210">
    <property type="entry name" value="BTB/POZ_dom"/>
</dbReference>
<dbReference type="Pfam" id="PF07707">
    <property type="entry name" value="BACK"/>
    <property type="match status" value="1"/>
</dbReference>
<dbReference type="EMBL" id="CAXITT010000402">
    <property type="protein sequence ID" value="CAL1540852.1"/>
    <property type="molecule type" value="Genomic_DNA"/>
</dbReference>
<proteinExistence type="predicted"/>
<dbReference type="PANTHER" id="PTHR24412">
    <property type="entry name" value="KELCH PROTEIN"/>
    <property type="match status" value="1"/>
</dbReference>
<keyword evidence="2" id="KW-0677">Repeat</keyword>
<dbReference type="SMART" id="SM00875">
    <property type="entry name" value="BACK"/>
    <property type="match status" value="1"/>
</dbReference>
<dbReference type="FunFam" id="1.25.40.420:FF:000001">
    <property type="entry name" value="Kelch-like family member 12"/>
    <property type="match status" value="1"/>
</dbReference>
<dbReference type="InterPro" id="IPR006652">
    <property type="entry name" value="Kelch_1"/>
</dbReference>
<comment type="caution">
    <text evidence="4">The sequence shown here is derived from an EMBL/GenBank/DDBJ whole genome shotgun (WGS) entry which is preliminary data.</text>
</comment>
<dbReference type="Pfam" id="PF24681">
    <property type="entry name" value="Kelch_KLHDC2_KLHL20_DRC7"/>
    <property type="match status" value="1"/>
</dbReference>
<organism evidence="4 5">
    <name type="scientific">Lymnaea stagnalis</name>
    <name type="common">Great pond snail</name>
    <name type="synonym">Helix stagnalis</name>
    <dbReference type="NCBI Taxonomy" id="6523"/>
    <lineage>
        <taxon>Eukaryota</taxon>
        <taxon>Metazoa</taxon>
        <taxon>Spiralia</taxon>
        <taxon>Lophotrochozoa</taxon>
        <taxon>Mollusca</taxon>
        <taxon>Gastropoda</taxon>
        <taxon>Heterobranchia</taxon>
        <taxon>Euthyneura</taxon>
        <taxon>Panpulmonata</taxon>
        <taxon>Hygrophila</taxon>
        <taxon>Lymnaeoidea</taxon>
        <taxon>Lymnaeidae</taxon>
        <taxon>Lymnaea</taxon>
    </lineage>
</organism>
<dbReference type="SUPFAM" id="SSF50965">
    <property type="entry name" value="Galactose oxidase, central domain"/>
    <property type="match status" value="1"/>
</dbReference>
<dbReference type="InterPro" id="IPR011333">
    <property type="entry name" value="SKP1/BTB/POZ_sf"/>
</dbReference>
<evidence type="ECO:0000259" key="3">
    <source>
        <dbReference type="PROSITE" id="PS50097"/>
    </source>
</evidence>
<dbReference type="Gene3D" id="3.30.710.10">
    <property type="entry name" value="Potassium Channel Kv1.1, Chain A"/>
    <property type="match status" value="1"/>
</dbReference>
<dbReference type="InterPro" id="IPR017096">
    <property type="entry name" value="BTB-kelch_protein"/>
</dbReference>
<feature type="domain" description="BTB" evidence="3">
    <location>
        <begin position="34"/>
        <end position="101"/>
    </location>
</feature>